<proteinExistence type="predicted"/>
<gene>
    <name evidence="2" type="ORF">K435DRAFT_672514</name>
</gene>
<dbReference type="AlphaFoldDB" id="A0A4S8LRU5"/>
<organism evidence="2 3">
    <name type="scientific">Dendrothele bispora (strain CBS 962.96)</name>
    <dbReference type="NCBI Taxonomy" id="1314807"/>
    <lineage>
        <taxon>Eukaryota</taxon>
        <taxon>Fungi</taxon>
        <taxon>Dikarya</taxon>
        <taxon>Basidiomycota</taxon>
        <taxon>Agaricomycotina</taxon>
        <taxon>Agaricomycetes</taxon>
        <taxon>Agaricomycetidae</taxon>
        <taxon>Agaricales</taxon>
        <taxon>Agaricales incertae sedis</taxon>
        <taxon>Dendrothele</taxon>
    </lineage>
</organism>
<dbReference type="OrthoDB" id="2418900at2759"/>
<sequence>MSSYCEGCRNNFTGGPGAFLQHLRKTRNPLCQAFGEKIEKEPKPLLDGSTAALMSTLLGPLAPMPGSEQQHMGAPMEVDPQGDYFGDYKDLEADTTSDLPPSEDIYYASSDSDSDFLTEYENGWEPDVDTDVDDLDGLRPRSPSPELSLPPDDSPVNLPPINPTPPRETLKEPYVQHYPDTRAGAPLSSQKEFLDGYHQYEKEIGRKTSIWAPFTSEIDWKVAKWAKMRGPSSSAFTELLAINGVADSLGLSYRNANELNKIIDNHLPSRPSFQRQEVVVQGQVFEVYFRDILQCVKALYGDAEFAPYLKFAPERHFEDDKCNEQLFHDMHTGSWWWSTQEALDKNAGRGRTVVPIILSSDKTQVTVFRNKSAYPIYLTLGNIPKEIRRKPSKRAYILLGYLPTTNLEHIKNAASCRRSLTNLFHTCMRQIVRPLEQPGAEGVVMASGDGVERLTHPIFAAYIGDYPEQVLVTCCMTGYCPRCTIPRQRVGENTEPHPLRNLRSILEALQMIDQGAAAFIKACREAGIKPVFEPFWAQLPYSNVYLAITPDLLHQLYQGVFKHLKTWVIEAYGPHEIDARCRRLPPNHNIRVFMKGISSLSRVSGHEHGQMSHFLLGLIVDTPLPGGMSNTRLVRCLRGLLDFLFLAQYPVHSTTTLKLMSSALDNFHANKTIFLDLGIRSNFHIPKIHSLNHYVETVTLFGTFDNFNTEYTERLHIDLAKNAYRASNRKDEYSQMTVWLERKEKVMRHEAFLSWIQSGEHPPLRTHWIRPGFNTLRPLKMTKHPSVPLVRITDVVRLYGATFFDAALSRFIVQLKHPHFSGRRLDDEVDSLFVGIPHVLAYHRIKFLQHDFFTQIWSTADSIHVQPARRDKKRGHLIPGRFDIALIQVRDEDGLDVTQYTRVGQVRIVFALPERSADRLFDGIPQSKRPRHLAYVEWFTPFADEPDENHGFYKVSRCNVSGGRLSSVVDVRRIIRSVHLLPNFGRVANRDWKSSTVLEDSLSFFVNTDSDRHMYQLFAS</sequence>
<dbReference type="InterPro" id="IPR041078">
    <property type="entry name" value="Plavaka"/>
</dbReference>
<feature type="compositionally biased region" description="Low complexity" evidence="1">
    <location>
        <begin position="140"/>
        <end position="156"/>
    </location>
</feature>
<dbReference type="EMBL" id="ML179285">
    <property type="protein sequence ID" value="THU92219.1"/>
    <property type="molecule type" value="Genomic_DNA"/>
</dbReference>
<dbReference type="Pfam" id="PF18759">
    <property type="entry name" value="Plavaka"/>
    <property type="match status" value="1"/>
</dbReference>
<evidence type="ECO:0000313" key="3">
    <source>
        <dbReference type="Proteomes" id="UP000297245"/>
    </source>
</evidence>
<accession>A0A4S8LRU5</accession>
<protein>
    <submittedName>
        <fullName evidence="2">Uncharacterized protein</fullName>
    </submittedName>
</protein>
<feature type="compositionally biased region" description="Acidic residues" evidence="1">
    <location>
        <begin position="112"/>
        <end position="135"/>
    </location>
</feature>
<feature type="compositionally biased region" description="Pro residues" evidence="1">
    <location>
        <begin position="157"/>
        <end position="166"/>
    </location>
</feature>
<feature type="region of interest" description="Disordered" evidence="1">
    <location>
        <begin position="83"/>
        <end position="169"/>
    </location>
</feature>
<evidence type="ECO:0000313" key="2">
    <source>
        <dbReference type="EMBL" id="THU92219.1"/>
    </source>
</evidence>
<dbReference type="Proteomes" id="UP000297245">
    <property type="component" value="Unassembled WGS sequence"/>
</dbReference>
<evidence type="ECO:0000256" key="1">
    <source>
        <dbReference type="SAM" id="MobiDB-lite"/>
    </source>
</evidence>
<reference evidence="2 3" key="1">
    <citation type="journal article" date="2019" name="Nat. Ecol. Evol.">
        <title>Megaphylogeny resolves global patterns of mushroom evolution.</title>
        <authorList>
            <person name="Varga T."/>
            <person name="Krizsan K."/>
            <person name="Foldi C."/>
            <person name="Dima B."/>
            <person name="Sanchez-Garcia M."/>
            <person name="Sanchez-Ramirez S."/>
            <person name="Szollosi G.J."/>
            <person name="Szarkandi J.G."/>
            <person name="Papp V."/>
            <person name="Albert L."/>
            <person name="Andreopoulos W."/>
            <person name="Angelini C."/>
            <person name="Antonin V."/>
            <person name="Barry K.W."/>
            <person name="Bougher N.L."/>
            <person name="Buchanan P."/>
            <person name="Buyck B."/>
            <person name="Bense V."/>
            <person name="Catcheside P."/>
            <person name="Chovatia M."/>
            <person name="Cooper J."/>
            <person name="Damon W."/>
            <person name="Desjardin D."/>
            <person name="Finy P."/>
            <person name="Geml J."/>
            <person name="Haridas S."/>
            <person name="Hughes K."/>
            <person name="Justo A."/>
            <person name="Karasinski D."/>
            <person name="Kautmanova I."/>
            <person name="Kiss B."/>
            <person name="Kocsube S."/>
            <person name="Kotiranta H."/>
            <person name="LaButti K.M."/>
            <person name="Lechner B.E."/>
            <person name="Liimatainen K."/>
            <person name="Lipzen A."/>
            <person name="Lukacs Z."/>
            <person name="Mihaltcheva S."/>
            <person name="Morgado L.N."/>
            <person name="Niskanen T."/>
            <person name="Noordeloos M.E."/>
            <person name="Ohm R.A."/>
            <person name="Ortiz-Santana B."/>
            <person name="Ovrebo C."/>
            <person name="Racz N."/>
            <person name="Riley R."/>
            <person name="Savchenko A."/>
            <person name="Shiryaev A."/>
            <person name="Soop K."/>
            <person name="Spirin V."/>
            <person name="Szebenyi C."/>
            <person name="Tomsovsky M."/>
            <person name="Tulloss R.E."/>
            <person name="Uehling J."/>
            <person name="Grigoriev I.V."/>
            <person name="Vagvolgyi C."/>
            <person name="Papp T."/>
            <person name="Martin F.M."/>
            <person name="Miettinen O."/>
            <person name="Hibbett D.S."/>
            <person name="Nagy L.G."/>
        </authorList>
    </citation>
    <scope>NUCLEOTIDE SEQUENCE [LARGE SCALE GENOMIC DNA]</scope>
    <source>
        <strain evidence="2 3">CBS 962.96</strain>
    </source>
</reference>
<name>A0A4S8LRU5_DENBC</name>
<keyword evidence="3" id="KW-1185">Reference proteome</keyword>